<evidence type="ECO:0000313" key="4">
    <source>
        <dbReference type="WBParaSite" id="TCNE_0000865601-mRNA-1"/>
    </source>
</evidence>
<dbReference type="EMBL" id="UYWY01019964">
    <property type="protein sequence ID" value="VDM39977.1"/>
    <property type="molecule type" value="Genomic_DNA"/>
</dbReference>
<organism evidence="3 4">
    <name type="scientific">Toxocara canis</name>
    <name type="common">Canine roundworm</name>
    <dbReference type="NCBI Taxonomy" id="6265"/>
    <lineage>
        <taxon>Eukaryota</taxon>
        <taxon>Metazoa</taxon>
        <taxon>Ecdysozoa</taxon>
        <taxon>Nematoda</taxon>
        <taxon>Chromadorea</taxon>
        <taxon>Rhabditida</taxon>
        <taxon>Spirurina</taxon>
        <taxon>Ascaridomorpha</taxon>
        <taxon>Ascaridoidea</taxon>
        <taxon>Toxocaridae</taxon>
        <taxon>Toxocara</taxon>
    </lineage>
</organism>
<evidence type="ECO:0000313" key="2">
    <source>
        <dbReference type="EMBL" id="VDM39977.1"/>
    </source>
</evidence>
<feature type="compositionally biased region" description="Low complexity" evidence="1">
    <location>
        <begin position="75"/>
        <end position="104"/>
    </location>
</feature>
<evidence type="ECO:0000256" key="1">
    <source>
        <dbReference type="SAM" id="MobiDB-lite"/>
    </source>
</evidence>
<accession>A0A183UJI6</accession>
<feature type="region of interest" description="Disordered" evidence="1">
    <location>
        <begin position="410"/>
        <end position="438"/>
    </location>
</feature>
<gene>
    <name evidence="2" type="ORF">TCNE_LOCUS8656</name>
</gene>
<dbReference type="Proteomes" id="UP000050794">
    <property type="component" value="Unassembled WGS sequence"/>
</dbReference>
<protein>
    <submittedName>
        <fullName evidence="4">BZIP domain-containing protein</fullName>
    </submittedName>
</protein>
<reference evidence="4" key="1">
    <citation type="submission" date="2016-06" db="UniProtKB">
        <authorList>
            <consortium name="WormBaseParasite"/>
        </authorList>
    </citation>
    <scope>IDENTIFICATION</scope>
</reference>
<dbReference type="WBParaSite" id="TCNE_0000865601-mRNA-1">
    <property type="protein sequence ID" value="TCNE_0000865601-mRNA-1"/>
    <property type="gene ID" value="TCNE_0000865601"/>
</dbReference>
<sequence length="818" mass="80750">MASFFRNGLIGIAVKSDSSAIVGASPPGAPRVSTATGGVNVNDANAVTPTPGGNPSAPWSAQLSRPRSSTNEQRTPTTTSSVVETTHPVDPGHNAPSTSVAPSVPSTSVSAAANNVALPIQGTASLFVNTSMGPPSIASAATVVGGMPTGSGGVLSARDFASSSVGGDPRTTPQSALLDPLRQAFLSNPSFAASLNAAAGFGNAFLAGTSPNAAAAAFPFLATQILQQQQAQQPISLPQSASLGAASSMAGSTQPSVSNTAGAAVAGVPFSPGAALGPQLAGAALLGRTLPPAAALSQPALPIKAKQGRWCAMHVKIAYEISARKERRGTPQPAINSAAGSSQSAAAAAASSLRNAAAPPLCPPSTSNAHLASLTGGFSNSYSAMAAAGALQPPFGSLPFQQLSDPNKLVRQTATPKPPQGRPASAMQRGGSTAAAQGGMHLPLGAAGAAAASLGAASMQLGAANALQGALPNVVGTSLPLTAALPASGSLTNGTSDAAAQAAMFAALAQSTQQGAGLSSAALSSNPFLLSAAAAQQQHSLSAVAAAAAAGTPSQSQSVFPTQRLFDPSMTAAVLQQMQSMEAMRQSAAAAQMNAAAAAAAANATQHAASASNATNATTLDLMRMQMEQQMMERYAVAMGVAAASSSGAPGAGATAVSSTNHSLDLMRQQIFAAQIRQQQQQQAAAVAVAAAAQQQQPSAAAAQQQPSLEALIEMQRQQQQQQQLLNASRAAATLPGGYALPAGAATAAGISSAPTGLPQGLSASGLFNASHLMSMGGAAAAAAANLQQSLYGKNPYSNTLEQLARQKRDGDMMQPGR</sequence>
<keyword evidence="3" id="KW-1185">Reference proteome</keyword>
<feature type="compositionally biased region" description="Polar residues" evidence="1">
    <location>
        <begin position="33"/>
        <end position="74"/>
    </location>
</feature>
<proteinExistence type="predicted"/>
<feature type="region of interest" description="Disordered" evidence="1">
    <location>
        <begin position="20"/>
        <end position="104"/>
    </location>
</feature>
<name>A0A183UJI6_TOXCA</name>
<dbReference type="AlphaFoldDB" id="A0A183UJI6"/>
<reference evidence="2 3" key="2">
    <citation type="submission" date="2018-11" db="EMBL/GenBank/DDBJ databases">
        <authorList>
            <consortium name="Pathogen Informatics"/>
        </authorList>
    </citation>
    <scope>NUCLEOTIDE SEQUENCE [LARGE SCALE GENOMIC DNA]</scope>
</reference>
<evidence type="ECO:0000313" key="3">
    <source>
        <dbReference type="Proteomes" id="UP000050794"/>
    </source>
</evidence>